<protein>
    <submittedName>
        <fullName evidence="2">Uncharacterized protein</fullName>
    </submittedName>
</protein>
<accession>A0A8T2NGY4</accession>
<sequence length="380" mass="40237">MSRLLRPSYRCMTGTPEVGGASPSPATAKIPPSAVGPLSKAPNPTLLPGGTSPLTRRCFSRTRHGMNLTRSNSASTAGGNDCGHKRLLKAKWTRVGLKITERGAAVGHGQGGDDSNGACPLRLLHSMLEHEISKCGARSFGVAQVWYPLTCPSHLTSVSVAKVREDYLAKPGSHTCATNCPGHMVPESKWNVTGIDPAQAVACTTLAPAHPSLDSYRLSPLSVTALGSADDARLEEALGQRAFWFLVVTQHLVTADYGCLQHVITQLTRAGSLGRFIGPVSLRHSGDYTAISSWSNGCSYVSVQGRLWSWFKPQGLKTASDTSYGEAAVLTGGFEFLYSGTRRAVRGSKQVVSVDRTHACVGSNTAAVLLSGRASEASEF</sequence>
<reference evidence="2" key="1">
    <citation type="thesis" date="2021" institute="BYU ScholarsArchive" country="Provo, UT, USA">
        <title>Applications of and Algorithms for Genome Assembly and Genomic Analyses with an Emphasis on Marine Teleosts.</title>
        <authorList>
            <person name="Pickett B.D."/>
        </authorList>
    </citation>
    <scope>NUCLEOTIDE SEQUENCE</scope>
    <source>
        <strain evidence="2">HI-2016</strain>
    </source>
</reference>
<name>A0A8T2NGY4_9TELE</name>
<dbReference type="EMBL" id="JAFBMS010000056">
    <property type="protein sequence ID" value="KAG9339254.1"/>
    <property type="molecule type" value="Genomic_DNA"/>
</dbReference>
<evidence type="ECO:0000256" key="1">
    <source>
        <dbReference type="SAM" id="MobiDB-lite"/>
    </source>
</evidence>
<keyword evidence="3" id="KW-1185">Reference proteome</keyword>
<organism evidence="2 3">
    <name type="scientific">Albula glossodonta</name>
    <name type="common">roundjaw bonefish</name>
    <dbReference type="NCBI Taxonomy" id="121402"/>
    <lineage>
        <taxon>Eukaryota</taxon>
        <taxon>Metazoa</taxon>
        <taxon>Chordata</taxon>
        <taxon>Craniata</taxon>
        <taxon>Vertebrata</taxon>
        <taxon>Euteleostomi</taxon>
        <taxon>Actinopterygii</taxon>
        <taxon>Neopterygii</taxon>
        <taxon>Teleostei</taxon>
        <taxon>Albuliformes</taxon>
        <taxon>Albulidae</taxon>
        <taxon>Albula</taxon>
    </lineage>
</organism>
<dbReference type="AlphaFoldDB" id="A0A8T2NGY4"/>
<evidence type="ECO:0000313" key="3">
    <source>
        <dbReference type="Proteomes" id="UP000824540"/>
    </source>
</evidence>
<feature type="region of interest" description="Disordered" evidence="1">
    <location>
        <begin position="1"/>
        <end position="29"/>
    </location>
</feature>
<evidence type="ECO:0000313" key="2">
    <source>
        <dbReference type="EMBL" id="KAG9339254.1"/>
    </source>
</evidence>
<proteinExistence type="predicted"/>
<dbReference type="Proteomes" id="UP000824540">
    <property type="component" value="Unassembled WGS sequence"/>
</dbReference>
<comment type="caution">
    <text evidence="2">The sequence shown here is derived from an EMBL/GenBank/DDBJ whole genome shotgun (WGS) entry which is preliminary data.</text>
</comment>
<gene>
    <name evidence="2" type="ORF">JZ751_023951</name>
</gene>